<dbReference type="PIRSF" id="PIRSF002741">
    <property type="entry name" value="MppA"/>
    <property type="match status" value="1"/>
</dbReference>
<dbReference type="Gene3D" id="3.40.190.10">
    <property type="entry name" value="Periplasmic binding protein-like II"/>
    <property type="match status" value="1"/>
</dbReference>
<evidence type="ECO:0000313" key="9">
    <source>
        <dbReference type="Proteomes" id="UP000190625"/>
    </source>
</evidence>
<dbReference type="FunFam" id="3.90.76.10:FF:000001">
    <property type="entry name" value="Oligopeptide ABC transporter substrate-binding protein"/>
    <property type="match status" value="1"/>
</dbReference>
<dbReference type="GO" id="GO:1904680">
    <property type="term" value="F:peptide transmembrane transporter activity"/>
    <property type="evidence" value="ECO:0007669"/>
    <property type="project" value="TreeGrafter"/>
</dbReference>
<accession>A0A1T4R398</accession>
<dbReference type="EMBL" id="FUWM01000040">
    <property type="protein sequence ID" value="SKA10305.1"/>
    <property type="molecule type" value="Genomic_DNA"/>
</dbReference>
<evidence type="ECO:0000256" key="4">
    <source>
        <dbReference type="ARBA" id="ARBA00022729"/>
    </source>
</evidence>
<evidence type="ECO:0000259" key="7">
    <source>
        <dbReference type="Pfam" id="PF00496"/>
    </source>
</evidence>
<evidence type="ECO:0000256" key="1">
    <source>
        <dbReference type="ARBA" id="ARBA00004193"/>
    </source>
</evidence>
<evidence type="ECO:0000256" key="3">
    <source>
        <dbReference type="ARBA" id="ARBA00022448"/>
    </source>
</evidence>
<dbReference type="OrthoDB" id="239741at2"/>
<dbReference type="RefSeq" id="WP_078811178.1">
    <property type="nucleotide sequence ID" value="NZ_FUWM01000040.1"/>
</dbReference>
<dbReference type="STRING" id="142842.SAMN02745118_02808"/>
<dbReference type="CDD" id="cd00995">
    <property type="entry name" value="PBP2_NikA_DppA_OppA_like"/>
    <property type="match status" value="1"/>
</dbReference>
<feature type="chain" id="PRO_5039223455" evidence="6">
    <location>
        <begin position="23"/>
        <end position="553"/>
    </location>
</feature>
<dbReference type="Pfam" id="PF00496">
    <property type="entry name" value="SBP_bac_5"/>
    <property type="match status" value="1"/>
</dbReference>
<dbReference type="GO" id="GO:0015833">
    <property type="term" value="P:peptide transport"/>
    <property type="evidence" value="ECO:0007669"/>
    <property type="project" value="TreeGrafter"/>
</dbReference>
<dbReference type="GO" id="GO:0042597">
    <property type="term" value="C:periplasmic space"/>
    <property type="evidence" value="ECO:0007669"/>
    <property type="project" value="UniProtKB-ARBA"/>
</dbReference>
<protein>
    <submittedName>
        <fullName evidence="8">Oligopeptide transport system substrate-binding protein</fullName>
    </submittedName>
</protein>
<dbReference type="PANTHER" id="PTHR30290">
    <property type="entry name" value="PERIPLASMIC BINDING COMPONENT OF ABC TRANSPORTER"/>
    <property type="match status" value="1"/>
</dbReference>
<dbReference type="InterPro" id="IPR023765">
    <property type="entry name" value="SBP_5_CS"/>
</dbReference>
<dbReference type="SUPFAM" id="SSF53850">
    <property type="entry name" value="Periplasmic binding protein-like II"/>
    <property type="match status" value="1"/>
</dbReference>
<evidence type="ECO:0000256" key="6">
    <source>
        <dbReference type="SAM" id="SignalP"/>
    </source>
</evidence>
<dbReference type="AlphaFoldDB" id="A0A1T4R398"/>
<feature type="signal peptide" evidence="6">
    <location>
        <begin position="1"/>
        <end position="22"/>
    </location>
</feature>
<dbReference type="GO" id="GO:0043190">
    <property type="term" value="C:ATP-binding cassette (ABC) transporter complex"/>
    <property type="evidence" value="ECO:0007669"/>
    <property type="project" value="InterPro"/>
</dbReference>
<sequence>MFNKKSIAVVLLLGLLVLTVVGCGQQGGDQNQGADQKQQEETAPKEVKEEDKFGGVFEGRVASDPPSLDPAHITDTTSHKVAMNIYDGLVEFDKDLKVVGAIAKSWDVSDDGLIWTFKLKKDVKFHNGDLVTAEDFVYSFTRMVNPETKSERAWLFNNIKGVEEFQNGKTDRVEGIKATDEYTLKITLKEPFTPFLSVLAMPNAAVVSKKAIEKYGVDYGNNPVGTGPFKFKEWQHDNKVVLEAHKDYFAGRPYLDKVVYRVIPEASPAFAEYEQGNIYTLVDGDIPMGQMQRVLTSEKFSDELVKIPFLGTYYFGINTNKEPFDNLKVRKALNYAVNKKAIAKVLKNGTVKPASGILPPGMPGYNEDIEGYPYDQEKAKKLLAEAGYPDGLPGEYELIYNTSKSHQAIAEAVQANLKEIGVNIKLSNLDWGSYIKRVDNGETQIFRLGWIADYPDPDNFLYVKFHSENAGPGGNAVFYNNPEFDKIAEKARGMKPGEERLKLYQKAEKMVVNDAPWIPIYYYTRVAVAKPFVQGYRLTAMGPLPLNTVWLNK</sequence>
<dbReference type="PANTHER" id="PTHR30290:SF9">
    <property type="entry name" value="OLIGOPEPTIDE-BINDING PROTEIN APPA"/>
    <property type="match status" value="1"/>
</dbReference>
<comment type="similarity">
    <text evidence="2">Belongs to the bacterial solute-binding protein 5 family.</text>
</comment>
<evidence type="ECO:0000313" key="8">
    <source>
        <dbReference type="EMBL" id="SKA10305.1"/>
    </source>
</evidence>
<evidence type="ECO:0000256" key="5">
    <source>
        <dbReference type="SAM" id="MobiDB-lite"/>
    </source>
</evidence>
<dbReference type="InterPro" id="IPR030678">
    <property type="entry name" value="Peptide/Ni-bd"/>
</dbReference>
<feature type="domain" description="Solute-binding protein family 5" evidence="7">
    <location>
        <begin position="97"/>
        <end position="470"/>
    </location>
</feature>
<feature type="compositionally biased region" description="Basic and acidic residues" evidence="5">
    <location>
        <begin position="37"/>
        <end position="49"/>
    </location>
</feature>
<evidence type="ECO:0000256" key="2">
    <source>
        <dbReference type="ARBA" id="ARBA00005695"/>
    </source>
</evidence>
<dbReference type="Gene3D" id="3.90.76.10">
    <property type="entry name" value="Dipeptide-binding Protein, Domain 1"/>
    <property type="match status" value="1"/>
</dbReference>
<dbReference type="Gene3D" id="3.10.105.10">
    <property type="entry name" value="Dipeptide-binding Protein, Domain 3"/>
    <property type="match status" value="1"/>
</dbReference>
<organism evidence="8 9">
    <name type="scientific">Selenihalanaerobacter shriftii</name>
    <dbReference type="NCBI Taxonomy" id="142842"/>
    <lineage>
        <taxon>Bacteria</taxon>
        <taxon>Bacillati</taxon>
        <taxon>Bacillota</taxon>
        <taxon>Clostridia</taxon>
        <taxon>Halanaerobiales</taxon>
        <taxon>Halobacteroidaceae</taxon>
        <taxon>Selenihalanaerobacter</taxon>
    </lineage>
</organism>
<reference evidence="9" key="1">
    <citation type="submission" date="2017-02" db="EMBL/GenBank/DDBJ databases">
        <authorList>
            <person name="Varghese N."/>
            <person name="Submissions S."/>
        </authorList>
    </citation>
    <scope>NUCLEOTIDE SEQUENCE [LARGE SCALE GENOMIC DNA]</scope>
    <source>
        <strain evidence="9">ATCC BAA-73</strain>
    </source>
</reference>
<dbReference type="InterPro" id="IPR039424">
    <property type="entry name" value="SBP_5"/>
</dbReference>
<feature type="region of interest" description="Disordered" evidence="5">
    <location>
        <begin position="27"/>
        <end position="49"/>
    </location>
</feature>
<comment type="subcellular location">
    <subcellularLocation>
        <location evidence="1">Cell membrane</location>
        <topology evidence="1">Lipid-anchor</topology>
    </subcellularLocation>
</comment>
<proteinExistence type="inferred from homology"/>
<dbReference type="InterPro" id="IPR000914">
    <property type="entry name" value="SBP_5_dom"/>
</dbReference>
<dbReference type="Proteomes" id="UP000190625">
    <property type="component" value="Unassembled WGS sequence"/>
</dbReference>
<dbReference type="PROSITE" id="PS01040">
    <property type="entry name" value="SBP_BACTERIAL_5"/>
    <property type="match status" value="1"/>
</dbReference>
<keyword evidence="9" id="KW-1185">Reference proteome</keyword>
<gene>
    <name evidence="8" type="ORF">SAMN02745118_02808</name>
</gene>
<name>A0A1T4R398_9FIRM</name>
<dbReference type="PROSITE" id="PS51257">
    <property type="entry name" value="PROKAR_LIPOPROTEIN"/>
    <property type="match status" value="1"/>
</dbReference>
<feature type="compositionally biased region" description="Low complexity" evidence="5">
    <location>
        <begin position="27"/>
        <end position="36"/>
    </location>
</feature>
<keyword evidence="3" id="KW-0813">Transport</keyword>
<keyword evidence="4 6" id="KW-0732">Signal</keyword>